<comment type="function">
    <text evidence="9">Catalyzes the ATP-dependent phosphorylation of N-acetyl-L-glutamate.</text>
</comment>
<dbReference type="GO" id="GO:0005737">
    <property type="term" value="C:cytoplasm"/>
    <property type="evidence" value="ECO:0007669"/>
    <property type="project" value="UniProtKB-SubCell"/>
</dbReference>
<comment type="similarity">
    <text evidence="9">Belongs to the acetylglutamate kinase family. ArgB subfamily.</text>
</comment>
<keyword evidence="2 9" id="KW-0055">Arginine biosynthesis</keyword>
<dbReference type="PRINTS" id="PR00474">
    <property type="entry name" value="GLU5KINASE"/>
</dbReference>
<gene>
    <name evidence="9" type="primary">argB</name>
    <name evidence="11" type="ORF">LY60_01163</name>
</gene>
<dbReference type="GO" id="GO:0042450">
    <property type="term" value="P:L-arginine biosynthetic process via ornithine"/>
    <property type="evidence" value="ECO:0007669"/>
    <property type="project" value="UniProtKB-UniRule"/>
</dbReference>
<protein>
    <recommendedName>
        <fullName evidence="9">Acetylglutamate kinase</fullName>
        <ecNumber evidence="9">2.7.2.8</ecNumber>
    </recommendedName>
    <alternativeName>
        <fullName evidence="9">N-acetyl-L-glutamate 5-phosphotransferase</fullName>
    </alternativeName>
    <alternativeName>
        <fullName evidence="9">NAG kinase</fullName>
        <shortName evidence="9">NAGK</shortName>
    </alternativeName>
</protein>
<dbReference type="HAMAP" id="MF_00082">
    <property type="entry name" value="ArgB"/>
    <property type="match status" value="1"/>
</dbReference>
<keyword evidence="4 9" id="KW-0808">Transferase</keyword>
<organism evidence="11 12">
    <name type="scientific">Sedimentibacter saalensis</name>
    <dbReference type="NCBI Taxonomy" id="130788"/>
    <lineage>
        <taxon>Bacteria</taxon>
        <taxon>Bacillati</taxon>
        <taxon>Bacillota</taxon>
        <taxon>Tissierellia</taxon>
        <taxon>Sedimentibacter</taxon>
    </lineage>
</organism>
<keyword evidence="5 9" id="KW-0547">Nucleotide-binding</keyword>
<dbReference type="PIRSF" id="PIRSF000728">
    <property type="entry name" value="NAGK"/>
    <property type="match status" value="1"/>
</dbReference>
<feature type="binding site" evidence="9">
    <location>
        <position position="181"/>
    </location>
    <ligand>
        <name>substrate</name>
    </ligand>
</feature>
<dbReference type="InterPro" id="IPR041727">
    <property type="entry name" value="NAGK-C"/>
</dbReference>
<dbReference type="NCBIfam" id="TIGR00761">
    <property type="entry name" value="argB"/>
    <property type="match status" value="1"/>
</dbReference>
<comment type="pathway">
    <text evidence="1 9">Amino-acid biosynthesis; L-arginine biosynthesis; N(2)-acetyl-L-ornithine from L-glutamate: step 2/4.</text>
</comment>
<dbReference type="InterPro" id="IPR036393">
    <property type="entry name" value="AceGlu_kinase-like_sf"/>
</dbReference>
<evidence type="ECO:0000256" key="3">
    <source>
        <dbReference type="ARBA" id="ARBA00022605"/>
    </source>
</evidence>
<feature type="site" description="Transition state stabilizer" evidence="9">
    <location>
        <position position="244"/>
    </location>
</feature>
<proteinExistence type="inferred from homology"/>
<evidence type="ECO:0000259" key="10">
    <source>
        <dbReference type="Pfam" id="PF00696"/>
    </source>
</evidence>
<comment type="caution">
    <text evidence="11">The sequence shown here is derived from an EMBL/GenBank/DDBJ whole genome shotgun (WGS) entry which is preliminary data.</text>
</comment>
<reference evidence="11 12" key="1">
    <citation type="submission" date="2019-07" db="EMBL/GenBank/DDBJ databases">
        <title>Genomic Encyclopedia of Type Strains, Phase I: the one thousand microbial genomes (KMG-I) project.</title>
        <authorList>
            <person name="Kyrpides N."/>
        </authorList>
    </citation>
    <scope>NUCLEOTIDE SEQUENCE [LARGE SCALE GENOMIC DNA]</scope>
    <source>
        <strain evidence="11 12">DSM 13558</strain>
    </source>
</reference>
<dbReference type="PANTHER" id="PTHR23342:SF0">
    <property type="entry name" value="N-ACETYLGLUTAMATE SYNTHASE, MITOCHONDRIAL"/>
    <property type="match status" value="1"/>
</dbReference>
<feature type="site" description="Transition state stabilizer" evidence="9">
    <location>
        <position position="30"/>
    </location>
</feature>
<dbReference type="EMBL" id="VLKH01000003">
    <property type="protein sequence ID" value="TWH81419.1"/>
    <property type="molecule type" value="Genomic_DNA"/>
</dbReference>
<evidence type="ECO:0000256" key="1">
    <source>
        <dbReference type="ARBA" id="ARBA00004828"/>
    </source>
</evidence>
<evidence type="ECO:0000256" key="8">
    <source>
        <dbReference type="ARBA" id="ARBA00048141"/>
    </source>
</evidence>
<dbReference type="InterPro" id="IPR001057">
    <property type="entry name" value="Glu/AcGlu_kinase"/>
</dbReference>
<name>A0A562JE45_9FIRM</name>
<accession>A0A562JE45</accession>
<evidence type="ECO:0000256" key="2">
    <source>
        <dbReference type="ARBA" id="ARBA00022571"/>
    </source>
</evidence>
<evidence type="ECO:0000256" key="5">
    <source>
        <dbReference type="ARBA" id="ARBA00022741"/>
    </source>
</evidence>
<sequence length="289" mass="31565">MEIESLINQAMKPEELQFIKEYQNKIVVVKYGGSAMTDENIKKNVVEDLALLKKAGLKPIVVHGGGKEINKWLSRLGIENKFVNGLRVTDEPTLEIAEMALSKLNKELVQLMESFGVKSVGISGKDAGTIKVSKRYSDETDLGYVGKINNVDNSLIMMLLEKDITPIICPIGLDENYQGYNINADEAACAVATCVKAEKLVFLTDIEGVCKDPKDSSTVIPKLSVHEAKQFLNSGGAGGGMLPKLMNCIEAVENGVSRVHIIDGRVQHSLLKEFLNKKMGTMILAKGNI</sequence>
<comment type="catalytic activity">
    <reaction evidence="8 9">
        <text>N-acetyl-L-glutamate + ATP = N-acetyl-L-glutamyl 5-phosphate + ADP</text>
        <dbReference type="Rhea" id="RHEA:14629"/>
        <dbReference type="ChEBI" id="CHEBI:30616"/>
        <dbReference type="ChEBI" id="CHEBI:44337"/>
        <dbReference type="ChEBI" id="CHEBI:57936"/>
        <dbReference type="ChEBI" id="CHEBI:456216"/>
        <dbReference type="EC" id="2.7.2.8"/>
    </reaction>
</comment>
<dbReference type="SUPFAM" id="SSF53633">
    <property type="entry name" value="Carbamate kinase-like"/>
    <property type="match status" value="1"/>
</dbReference>
<dbReference type="InterPro" id="IPR001048">
    <property type="entry name" value="Asp/Glu/Uridylate_kinase"/>
</dbReference>
<dbReference type="CDD" id="cd04250">
    <property type="entry name" value="AAK_NAGK-C"/>
    <property type="match status" value="1"/>
</dbReference>
<dbReference type="UniPathway" id="UPA00068">
    <property type="reaction ID" value="UER00107"/>
</dbReference>
<evidence type="ECO:0000256" key="9">
    <source>
        <dbReference type="HAMAP-Rule" id="MF_00082"/>
    </source>
</evidence>
<dbReference type="GO" id="GO:0003991">
    <property type="term" value="F:acetylglutamate kinase activity"/>
    <property type="evidence" value="ECO:0007669"/>
    <property type="project" value="UniProtKB-UniRule"/>
</dbReference>
<evidence type="ECO:0000313" key="12">
    <source>
        <dbReference type="Proteomes" id="UP000315343"/>
    </source>
</evidence>
<keyword evidence="12" id="KW-1185">Reference proteome</keyword>
<keyword evidence="7 9" id="KW-0067">ATP-binding</keyword>
<dbReference type="AlphaFoldDB" id="A0A562JE45"/>
<evidence type="ECO:0000256" key="6">
    <source>
        <dbReference type="ARBA" id="ARBA00022777"/>
    </source>
</evidence>
<dbReference type="RefSeq" id="WP_145081161.1">
    <property type="nucleotide sequence ID" value="NZ_DAMBUX010000013.1"/>
</dbReference>
<dbReference type="Pfam" id="PF00696">
    <property type="entry name" value="AA_kinase"/>
    <property type="match status" value="1"/>
</dbReference>
<comment type="subcellular location">
    <subcellularLocation>
        <location evidence="9">Cytoplasm</location>
    </subcellularLocation>
</comment>
<evidence type="ECO:0000313" key="11">
    <source>
        <dbReference type="EMBL" id="TWH81419.1"/>
    </source>
</evidence>
<dbReference type="PANTHER" id="PTHR23342">
    <property type="entry name" value="N-ACETYLGLUTAMATE SYNTHASE"/>
    <property type="match status" value="1"/>
</dbReference>
<dbReference type="OrthoDB" id="9803155at2"/>
<dbReference type="GO" id="GO:0005524">
    <property type="term" value="F:ATP binding"/>
    <property type="evidence" value="ECO:0007669"/>
    <property type="project" value="UniProtKB-UniRule"/>
</dbReference>
<dbReference type="Gene3D" id="3.40.1160.10">
    <property type="entry name" value="Acetylglutamate kinase-like"/>
    <property type="match status" value="1"/>
</dbReference>
<feature type="binding site" evidence="9">
    <location>
        <begin position="65"/>
        <end position="66"/>
    </location>
    <ligand>
        <name>substrate</name>
    </ligand>
</feature>
<dbReference type="InterPro" id="IPR037528">
    <property type="entry name" value="ArgB"/>
</dbReference>
<feature type="binding site" evidence="9">
    <location>
        <position position="87"/>
    </location>
    <ligand>
        <name>substrate</name>
    </ligand>
</feature>
<evidence type="ECO:0000256" key="7">
    <source>
        <dbReference type="ARBA" id="ARBA00022840"/>
    </source>
</evidence>
<evidence type="ECO:0000256" key="4">
    <source>
        <dbReference type="ARBA" id="ARBA00022679"/>
    </source>
</evidence>
<dbReference type="FunFam" id="3.40.1160.10:FF:000004">
    <property type="entry name" value="Acetylglutamate kinase"/>
    <property type="match status" value="1"/>
</dbReference>
<keyword evidence="3 9" id="KW-0028">Amino-acid biosynthesis</keyword>
<dbReference type="Proteomes" id="UP000315343">
    <property type="component" value="Unassembled WGS sequence"/>
</dbReference>
<dbReference type="EC" id="2.7.2.8" evidence="9"/>
<keyword evidence="6 9" id="KW-0418">Kinase</keyword>
<keyword evidence="9" id="KW-0963">Cytoplasm</keyword>
<dbReference type="InterPro" id="IPR004662">
    <property type="entry name" value="AcgluKinase_fam"/>
</dbReference>
<feature type="domain" description="Aspartate/glutamate/uridylate kinase" evidence="10">
    <location>
        <begin position="25"/>
        <end position="263"/>
    </location>
</feature>